<accession>A0A372JKH7</accession>
<keyword evidence="2" id="KW-0812">Transmembrane</keyword>
<feature type="compositionally biased region" description="Pro residues" evidence="1">
    <location>
        <begin position="42"/>
        <end position="56"/>
    </location>
</feature>
<feature type="transmembrane region" description="Helical" evidence="2">
    <location>
        <begin position="6"/>
        <end position="29"/>
    </location>
</feature>
<keyword evidence="2" id="KW-1133">Transmembrane helix</keyword>
<protein>
    <submittedName>
        <fullName evidence="3">Uncharacterized protein</fullName>
    </submittedName>
</protein>
<comment type="caution">
    <text evidence="3">The sequence shown here is derived from an EMBL/GenBank/DDBJ whole genome shotgun (WGS) entry which is preliminary data.</text>
</comment>
<proteinExistence type="predicted"/>
<keyword evidence="2" id="KW-0472">Membrane</keyword>
<evidence type="ECO:0000313" key="4">
    <source>
        <dbReference type="Proteomes" id="UP000261811"/>
    </source>
</evidence>
<evidence type="ECO:0000256" key="1">
    <source>
        <dbReference type="SAM" id="MobiDB-lite"/>
    </source>
</evidence>
<dbReference type="EMBL" id="QURH01000281">
    <property type="protein sequence ID" value="RFU40527.1"/>
    <property type="molecule type" value="Genomic_DNA"/>
</dbReference>
<evidence type="ECO:0000256" key="2">
    <source>
        <dbReference type="SAM" id="Phobius"/>
    </source>
</evidence>
<gene>
    <name evidence="3" type="ORF">DZF91_16700</name>
</gene>
<keyword evidence="4" id="KW-1185">Reference proteome</keyword>
<organism evidence="3 4">
    <name type="scientific">Actinomadura logoneensis</name>
    <dbReference type="NCBI Taxonomy" id="2293572"/>
    <lineage>
        <taxon>Bacteria</taxon>
        <taxon>Bacillati</taxon>
        <taxon>Actinomycetota</taxon>
        <taxon>Actinomycetes</taxon>
        <taxon>Streptosporangiales</taxon>
        <taxon>Thermomonosporaceae</taxon>
        <taxon>Actinomadura</taxon>
    </lineage>
</organism>
<feature type="region of interest" description="Disordered" evidence="1">
    <location>
        <begin position="40"/>
        <end position="82"/>
    </location>
</feature>
<sequence>MALPVAGAGMLSGATSVFFPVLVAAVVTAQALRLRRRLRSLPPLPGVGPGPVPGPKPRPRPAEGTGPVVVPSGADGDDGRSGYAGYEFVTGERVMLSGPVRRAAVGHAREQGLDVLDLVPADLPAERALDLLRTLNPRTYRTDPLAVGRGAGFATAVTSDVLDRAGQTRAALDPGAFGAATARLRKFTTSADLVVVPAACPRA</sequence>
<dbReference type="AlphaFoldDB" id="A0A372JKH7"/>
<dbReference type="Proteomes" id="UP000261811">
    <property type="component" value="Unassembled WGS sequence"/>
</dbReference>
<feature type="non-terminal residue" evidence="3">
    <location>
        <position position="203"/>
    </location>
</feature>
<name>A0A372JKH7_9ACTN</name>
<reference evidence="3 4" key="1">
    <citation type="submission" date="2018-08" db="EMBL/GenBank/DDBJ databases">
        <title>Actinomadura jelena sp. nov., a novel Actinomycete isolated from soil in Chad.</title>
        <authorList>
            <person name="Shi L."/>
        </authorList>
    </citation>
    <scope>NUCLEOTIDE SEQUENCE [LARGE SCALE GENOMIC DNA]</scope>
    <source>
        <strain evidence="3 4">NEAU-G17</strain>
    </source>
</reference>
<evidence type="ECO:0000313" key="3">
    <source>
        <dbReference type="EMBL" id="RFU40527.1"/>
    </source>
</evidence>